<dbReference type="AlphaFoldDB" id="A0A0F9M2Q4"/>
<name>A0A0F9M2Q4_9ZZZZ</name>
<dbReference type="EMBL" id="LAZR01011079">
    <property type="protein sequence ID" value="KKM63537.1"/>
    <property type="molecule type" value="Genomic_DNA"/>
</dbReference>
<evidence type="ECO:0000313" key="1">
    <source>
        <dbReference type="EMBL" id="KKM63537.1"/>
    </source>
</evidence>
<feature type="non-terminal residue" evidence="1">
    <location>
        <position position="39"/>
    </location>
</feature>
<accession>A0A0F9M2Q4</accession>
<protein>
    <submittedName>
        <fullName evidence="1">Uncharacterized protein</fullName>
    </submittedName>
</protein>
<organism evidence="1">
    <name type="scientific">marine sediment metagenome</name>
    <dbReference type="NCBI Taxonomy" id="412755"/>
    <lineage>
        <taxon>unclassified sequences</taxon>
        <taxon>metagenomes</taxon>
        <taxon>ecological metagenomes</taxon>
    </lineage>
</organism>
<comment type="caution">
    <text evidence="1">The sequence shown here is derived from an EMBL/GenBank/DDBJ whole genome shotgun (WGS) entry which is preliminary data.</text>
</comment>
<sequence length="39" mass="4280">MTVALLGNEWRKAIRLEATVLVVNDLSARAVVVDTTILQ</sequence>
<gene>
    <name evidence="1" type="ORF">LCGC14_1510450</name>
</gene>
<proteinExistence type="predicted"/>
<reference evidence="1" key="1">
    <citation type="journal article" date="2015" name="Nature">
        <title>Complex archaea that bridge the gap between prokaryotes and eukaryotes.</title>
        <authorList>
            <person name="Spang A."/>
            <person name="Saw J.H."/>
            <person name="Jorgensen S.L."/>
            <person name="Zaremba-Niedzwiedzka K."/>
            <person name="Martijn J."/>
            <person name="Lind A.E."/>
            <person name="van Eijk R."/>
            <person name="Schleper C."/>
            <person name="Guy L."/>
            <person name="Ettema T.J."/>
        </authorList>
    </citation>
    <scope>NUCLEOTIDE SEQUENCE</scope>
</reference>